<keyword evidence="1" id="KW-0808">Transferase</keyword>
<dbReference type="InterPro" id="IPR029063">
    <property type="entry name" value="SAM-dependent_MTases_sf"/>
</dbReference>
<evidence type="ECO:0000313" key="1">
    <source>
        <dbReference type="EMBL" id="QQL45651.1"/>
    </source>
</evidence>
<gene>
    <name evidence="1" type="ORF">G3M56_003410</name>
</gene>
<dbReference type="GO" id="GO:0032259">
    <property type="term" value="P:methylation"/>
    <property type="evidence" value="ECO:0007669"/>
    <property type="project" value="UniProtKB-KW"/>
</dbReference>
<keyword evidence="2" id="KW-1185">Reference proteome</keyword>
<dbReference type="SUPFAM" id="SSF53335">
    <property type="entry name" value="S-adenosyl-L-methionine-dependent methyltransferases"/>
    <property type="match status" value="1"/>
</dbReference>
<dbReference type="NCBIfam" id="TIGR04345">
    <property type="entry name" value="ovoA_Cterm"/>
    <property type="match status" value="1"/>
</dbReference>
<dbReference type="InterPro" id="IPR027625">
    <property type="entry name" value="OvoA_Cterm"/>
</dbReference>
<dbReference type="EMBL" id="CP066776">
    <property type="protein sequence ID" value="QQL45651.1"/>
    <property type="molecule type" value="Genomic_DNA"/>
</dbReference>
<dbReference type="AlphaFoldDB" id="A0A6B3LFH9"/>
<dbReference type="KEGG" id="soa:G3M56_003410"/>
<sequence length="243" mass="26787">MATDYESQRVLNEYLLFHYGSQADVLGDFPVPAEGWGFPVRTAEMALAHGACGRALDLGCSVGRSAFELARGCDEVVGIDCSEVFVDAADLIAREGQVPYDVVVEGEHARSASARVPEGVDPGRVRFERGDAMALRDNLGSFDCVHAANLICRLPDPQRLLKRLPELVVDDGVLVLATPFTWLEEFTPRGKWLGPDGFGALEKLLEPSFELLKAKDEPMLIRETARKYQFTFSKVSVWRRVAG</sequence>
<dbReference type="Proteomes" id="UP000475117">
    <property type="component" value="Chromosome"/>
</dbReference>
<organism evidence="1 2">
    <name type="scientific">Sulfuriroseicoccus oceanibius</name>
    <dbReference type="NCBI Taxonomy" id="2707525"/>
    <lineage>
        <taxon>Bacteria</taxon>
        <taxon>Pseudomonadati</taxon>
        <taxon>Verrucomicrobiota</taxon>
        <taxon>Verrucomicrobiia</taxon>
        <taxon>Verrucomicrobiales</taxon>
        <taxon>Verrucomicrobiaceae</taxon>
        <taxon>Sulfuriroseicoccus</taxon>
    </lineage>
</organism>
<dbReference type="PANTHER" id="PTHR45445:SF2">
    <property type="entry name" value="METHYLTRANSFERASE TYPE 11 DOMAIN-CONTAINING PROTEIN"/>
    <property type="match status" value="1"/>
</dbReference>
<keyword evidence="1" id="KW-0489">Methyltransferase</keyword>
<dbReference type="RefSeq" id="WP_164365650.1">
    <property type="nucleotide sequence ID" value="NZ_CP066776.1"/>
</dbReference>
<accession>A0A6B3LFH9</accession>
<proteinExistence type="predicted"/>
<reference evidence="1 2" key="1">
    <citation type="submission" date="2020-12" db="EMBL/GenBank/DDBJ databases">
        <title>Sulforoseuscoccus oceanibium gen. nov., sp. nov., a representative of the phylum Verrucomicrobia with special cytoplasmic membrane, and proposal of Sulforoseuscoccusaceae fam. nov.</title>
        <authorList>
            <person name="Xi F."/>
        </authorList>
    </citation>
    <scope>NUCLEOTIDE SEQUENCE [LARGE SCALE GENOMIC DNA]</scope>
    <source>
        <strain evidence="1 2">T37</strain>
    </source>
</reference>
<protein>
    <submittedName>
        <fullName evidence="1">Putative 4-mercaptohistidine N1-methyltransferase</fullName>
    </submittedName>
</protein>
<dbReference type="GO" id="GO:0008168">
    <property type="term" value="F:methyltransferase activity"/>
    <property type="evidence" value="ECO:0007669"/>
    <property type="project" value="UniProtKB-KW"/>
</dbReference>
<dbReference type="PANTHER" id="PTHR45445">
    <property type="match status" value="1"/>
</dbReference>
<evidence type="ECO:0000313" key="2">
    <source>
        <dbReference type="Proteomes" id="UP000475117"/>
    </source>
</evidence>
<dbReference type="CDD" id="cd02440">
    <property type="entry name" value="AdoMet_MTases"/>
    <property type="match status" value="1"/>
</dbReference>
<dbReference type="Gene3D" id="3.40.50.150">
    <property type="entry name" value="Vaccinia Virus protein VP39"/>
    <property type="match status" value="1"/>
</dbReference>
<dbReference type="Pfam" id="PF13489">
    <property type="entry name" value="Methyltransf_23"/>
    <property type="match status" value="1"/>
</dbReference>
<name>A0A6B3LFH9_9BACT</name>